<dbReference type="OrthoDB" id="8153637at2"/>
<name>A0A1G7JY69_9RHOB</name>
<dbReference type="GO" id="GO:0008757">
    <property type="term" value="F:S-adenosylmethionine-dependent methyltransferase activity"/>
    <property type="evidence" value="ECO:0007669"/>
    <property type="project" value="InterPro"/>
</dbReference>
<dbReference type="CDD" id="cd02440">
    <property type="entry name" value="AdoMet_MTases"/>
    <property type="match status" value="1"/>
</dbReference>
<evidence type="ECO:0000259" key="1">
    <source>
        <dbReference type="Pfam" id="PF08241"/>
    </source>
</evidence>
<dbReference type="EMBL" id="FNAT01000010">
    <property type="protein sequence ID" value="SDF29850.1"/>
    <property type="molecule type" value="Genomic_DNA"/>
</dbReference>
<protein>
    <submittedName>
        <fullName evidence="2">Methyltransferase domain-containing protein</fullName>
    </submittedName>
</protein>
<dbReference type="Pfam" id="PF08241">
    <property type="entry name" value="Methyltransf_11"/>
    <property type="match status" value="1"/>
</dbReference>
<dbReference type="Gene3D" id="3.40.50.150">
    <property type="entry name" value="Vaccinia Virus protein VP39"/>
    <property type="match status" value="1"/>
</dbReference>
<dbReference type="SUPFAM" id="SSF53335">
    <property type="entry name" value="S-adenosyl-L-methionine-dependent methyltransferases"/>
    <property type="match status" value="1"/>
</dbReference>
<organism evidence="2 3">
    <name type="scientific">Limimaricola pyoseonensis</name>
    <dbReference type="NCBI Taxonomy" id="521013"/>
    <lineage>
        <taxon>Bacteria</taxon>
        <taxon>Pseudomonadati</taxon>
        <taxon>Pseudomonadota</taxon>
        <taxon>Alphaproteobacteria</taxon>
        <taxon>Rhodobacterales</taxon>
        <taxon>Paracoccaceae</taxon>
        <taxon>Limimaricola</taxon>
    </lineage>
</organism>
<dbReference type="RefSeq" id="WP_090114695.1">
    <property type="nucleotide sequence ID" value="NZ_FNAT01000010.1"/>
</dbReference>
<sequence>MMGDYATFAEREREGWSSAGIAAAFRHWFGPAAEVGARRLVEIADPRPHQEVLDLCCGQGAMTRMLRATGAHVVALDFSETMLEAARANAPRAEYHLGDAQDLPFDAGRFDAVLCSLGIPHLPDQPRALAEVARVLRPGGRFAMSAWVGPEASPAFAAILGPIREHAEPGLIPKQPDLNRFARPAEAEPLIAEAGLRYEGIERLKAVLEIESPDQLFEAFSTGTVAVSMLLRDQPRERVAAILAGSIAAVRLQPQTETGWQVAMPLAVLSATRPD</sequence>
<reference evidence="3" key="1">
    <citation type="submission" date="2016-10" db="EMBL/GenBank/DDBJ databases">
        <authorList>
            <person name="Varghese N."/>
            <person name="Submissions S."/>
        </authorList>
    </citation>
    <scope>NUCLEOTIDE SEQUENCE [LARGE SCALE GENOMIC DNA]</scope>
    <source>
        <strain evidence="3">DSM 21424</strain>
    </source>
</reference>
<dbReference type="Proteomes" id="UP000198922">
    <property type="component" value="Unassembled WGS sequence"/>
</dbReference>
<dbReference type="AlphaFoldDB" id="A0A1G7JY69"/>
<dbReference type="InterPro" id="IPR013216">
    <property type="entry name" value="Methyltransf_11"/>
</dbReference>
<dbReference type="InterPro" id="IPR029063">
    <property type="entry name" value="SAM-dependent_MTases_sf"/>
</dbReference>
<keyword evidence="3" id="KW-1185">Reference proteome</keyword>
<gene>
    <name evidence="2" type="ORF">SAMN04488567_0049</name>
</gene>
<keyword evidence="2" id="KW-0489">Methyltransferase</keyword>
<dbReference type="STRING" id="521013.SAMN04488567_0049"/>
<dbReference type="PANTHER" id="PTHR43591">
    <property type="entry name" value="METHYLTRANSFERASE"/>
    <property type="match status" value="1"/>
</dbReference>
<feature type="domain" description="Methyltransferase type 11" evidence="1">
    <location>
        <begin position="53"/>
        <end position="143"/>
    </location>
</feature>
<evidence type="ECO:0000313" key="2">
    <source>
        <dbReference type="EMBL" id="SDF29850.1"/>
    </source>
</evidence>
<dbReference type="GO" id="GO:0032259">
    <property type="term" value="P:methylation"/>
    <property type="evidence" value="ECO:0007669"/>
    <property type="project" value="UniProtKB-KW"/>
</dbReference>
<evidence type="ECO:0000313" key="3">
    <source>
        <dbReference type="Proteomes" id="UP000198922"/>
    </source>
</evidence>
<keyword evidence="2" id="KW-0808">Transferase</keyword>
<proteinExistence type="predicted"/>
<accession>A0A1G7JY69</accession>